<evidence type="ECO:0000256" key="5">
    <source>
        <dbReference type="ARBA" id="ARBA00023004"/>
    </source>
</evidence>
<evidence type="ECO:0000256" key="1">
    <source>
        <dbReference type="ARBA" id="ARBA00010617"/>
    </source>
</evidence>
<comment type="cofactor">
    <cofactor evidence="7">
        <name>heme</name>
        <dbReference type="ChEBI" id="CHEBI:30413"/>
    </cofactor>
</comment>
<gene>
    <name evidence="10" type="ORF">CQW23_13857</name>
</gene>
<dbReference type="GO" id="GO:0005506">
    <property type="term" value="F:iron ion binding"/>
    <property type="evidence" value="ECO:0007669"/>
    <property type="project" value="InterPro"/>
</dbReference>
<keyword evidence="3 7" id="KW-0479">Metal-binding</keyword>
<dbReference type="GO" id="GO:0016705">
    <property type="term" value="F:oxidoreductase activity, acting on paired donors, with incorporation or reduction of molecular oxygen"/>
    <property type="evidence" value="ECO:0007669"/>
    <property type="project" value="InterPro"/>
</dbReference>
<dbReference type="PANTHER" id="PTHR47953">
    <property type="entry name" value="OS08G0105600 PROTEIN"/>
    <property type="match status" value="1"/>
</dbReference>
<dbReference type="PRINTS" id="PR00463">
    <property type="entry name" value="EP450I"/>
</dbReference>
<organism evidence="10 11">
    <name type="scientific">Capsicum baccatum</name>
    <name type="common">Peruvian pepper</name>
    <dbReference type="NCBI Taxonomy" id="33114"/>
    <lineage>
        <taxon>Eukaryota</taxon>
        <taxon>Viridiplantae</taxon>
        <taxon>Streptophyta</taxon>
        <taxon>Embryophyta</taxon>
        <taxon>Tracheophyta</taxon>
        <taxon>Spermatophyta</taxon>
        <taxon>Magnoliopsida</taxon>
        <taxon>eudicotyledons</taxon>
        <taxon>Gunneridae</taxon>
        <taxon>Pentapetalae</taxon>
        <taxon>asterids</taxon>
        <taxon>lamiids</taxon>
        <taxon>Solanales</taxon>
        <taxon>Solanaceae</taxon>
        <taxon>Solanoideae</taxon>
        <taxon>Capsiceae</taxon>
        <taxon>Capsicum</taxon>
    </lineage>
</organism>
<dbReference type="PROSITE" id="PS00086">
    <property type="entry name" value="CYTOCHROME_P450"/>
    <property type="match status" value="1"/>
</dbReference>
<dbReference type="Pfam" id="PF00067">
    <property type="entry name" value="p450"/>
    <property type="match status" value="1"/>
</dbReference>
<dbReference type="SUPFAM" id="SSF48264">
    <property type="entry name" value="Cytochrome P450"/>
    <property type="match status" value="1"/>
</dbReference>
<name>A0A2G2WHQ9_CAPBA</name>
<evidence type="ECO:0000256" key="2">
    <source>
        <dbReference type="ARBA" id="ARBA00022617"/>
    </source>
</evidence>
<evidence type="ECO:0000313" key="11">
    <source>
        <dbReference type="Proteomes" id="UP000224567"/>
    </source>
</evidence>
<feature type="binding site" description="axial binding residue" evidence="7">
    <location>
        <position position="449"/>
    </location>
    <ligand>
        <name>heme</name>
        <dbReference type="ChEBI" id="CHEBI:30413"/>
    </ligand>
    <ligandPart>
        <name>Fe</name>
        <dbReference type="ChEBI" id="CHEBI:18248"/>
    </ligandPart>
</feature>
<dbReference type="InterPro" id="IPR036396">
    <property type="entry name" value="Cyt_P450_sf"/>
</dbReference>
<keyword evidence="11" id="KW-1185">Reference proteome</keyword>
<dbReference type="PANTHER" id="PTHR47953:SF20">
    <property type="entry name" value="CYTOCHROME P450"/>
    <property type="match status" value="1"/>
</dbReference>
<evidence type="ECO:0000256" key="9">
    <source>
        <dbReference type="SAM" id="Phobius"/>
    </source>
</evidence>
<dbReference type="Proteomes" id="UP000224567">
    <property type="component" value="Unassembled WGS sequence"/>
</dbReference>
<dbReference type="GO" id="GO:0020037">
    <property type="term" value="F:heme binding"/>
    <property type="evidence" value="ECO:0007669"/>
    <property type="project" value="InterPro"/>
</dbReference>
<dbReference type="CDD" id="cd11072">
    <property type="entry name" value="CYP71-like"/>
    <property type="match status" value="1"/>
</dbReference>
<dbReference type="InterPro" id="IPR052306">
    <property type="entry name" value="CYP450_71D"/>
</dbReference>
<dbReference type="AlphaFoldDB" id="A0A2G2WHQ9"/>
<dbReference type="InterPro" id="IPR017972">
    <property type="entry name" value="Cyt_P450_CS"/>
</dbReference>
<keyword evidence="4 8" id="KW-0560">Oxidoreductase</keyword>
<dbReference type="FunFam" id="1.10.630.10:FF:000043">
    <property type="entry name" value="Cytochrome P450 99A2"/>
    <property type="match status" value="1"/>
</dbReference>
<dbReference type="PRINTS" id="PR00385">
    <property type="entry name" value="P450"/>
</dbReference>
<reference evidence="10 11" key="1">
    <citation type="journal article" date="2017" name="Genome Biol.">
        <title>New reference genome sequences of hot pepper reveal the massive evolution of plant disease-resistance genes by retroduplication.</title>
        <authorList>
            <person name="Kim S."/>
            <person name="Park J."/>
            <person name="Yeom S.I."/>
            <person name="Kim Y.M."/>
            <person name="Seo E."/>
            <person name="Kim K.T."/>
            <person name="Kim M.S."/>
            <person name="Lee J.M."/>
            <person name="Cheong K."/>
            <person name="Shin H.S."/>
            <person name="Kim S.B."/>
            <person name="Han K."/>
            <person name="Lee J."/>
            <person name="Park M."/>
            <person name="Lee H.A."/>
            <person name="Lee H.Y."/>
            <person name="Lee Y."/>
            <person name="Oh S."/>
            <person name="Lee J.H."/>
            <person name="Choi E."/>
            <person name="Choi E."/>
            <person name="Lee S.E."/>
            <person name="Jeon J."/>
            <person name="Kim H."/>
            <person name="Choi G."/>
            <person name="Song H."/>
            <person name="Lee J."/>
            <person name="Lee S.C."/>
            <person name="Kwon J.K."/>
            <person name="Lee H.Y."/>
            <person name="Koo N."/>
            <person name="Hong Y."/>
            <person name="Kim R.W."/>
            <person name="Kang W.H."/>
            <person name="Huh J.H."/>
            <person name="Kang B.C."/>
            <person name="Yang T.J."/>
            <person name="Lee Y.H."/>
            <person name="Bennetzen J.L."/>
            <person name="Choi D."/>
        </authorList>
    </citation>
    <scope>NUCLEOTIDE SEQUENCE [LARGE SCALE GENOMIC DNA]</scope>
    <source>
        <strain evidence="11">cv. PBC81</strain>
    </source>
</reference>
<dbReference type="GO" id="GO:0004497">
    <property type="term" value="F:monooxygenase activity"/>
    <property type="evidence" value="ECO:0007669"/>
    <property type="project" value="UniProtKB-KW"/>
</dbReference>
<keyword evidence="9" id="KW-1133">Transmembrane helix</keyword>
<evidence type="ECO:0000256" key="4">
    <source>
        <dbReference type="ARBA" id="ARBA00023002"/>
    </source>
</evidence>
<keyword evidence="9" id="KW-0472">Membrane</keyword>
<dbReference type="Gene3D" id="1.10.630.10">
    <property type="entry name" value="Cytochrome P450"/>
    <property type="match status" value="1"/>
</dbReference>
<evidence type="ECO:0000313" key="10">
    <source>
        <dbReference type="EMBL" id="PHT44699.1"/>
    </source>
</evidence>
<protein>
    <submittedName>
        <fullName evidence="10">Cytochrome 71D7</fullName>
    </submittedName>
</protein>
<evidence type="ECO:0000256" key="8">
    <source>
        <dbReference type="RuleBase" id="RU000461"/>
    </source>
</evidence>
<dbReference type="InterPro" id="IPR001128">
    <property type="entry name" value="Cyt_P450"/>
</dbReference>
<comment type="similarity">
    <text evidence="1 8">Belongs to the cytochrome P450 family.</text>
</comment>
<keyword evidence="5 7" id="KW-0408">Iron</keyword>
<evidence type="ECO:0000256" key="3">
    <source>
        <dbReference type="ARBA" id="ARBA00022723"/>
    </source>
</evidence>
<proteinExistence type="inferred from homology"/>
<comment type="caution">
    <text evidence="10">The sequence shown here is derived from an EMBL/GenBank/DDBJ whole genome shotgun (WGS) entry which is preliminary data.</text>
</comment>
<keyword evidence="6 8" id="KW-0503">Monooxygenase</keyword>
<sequence length="512" mass="58405">MEIYSPLHFNFLYFLLFFSSFFIVVTRQWRNKKQISRFPPSGPWTLPILGSLHHLIGRGLPHHILRSLAKKYGPLMYLQLGEVPVVVISSPIIAKEVLRTHDRAFVDRPKLTSTRILFYNYKDIKFTQYGDYWRQMRRICIIELLSAKMVKSFSSIREDELSNVISSIRSMRGSIVNISEKMFWFTNSVTCRAAFGKICKDRNEFITIVKGVLSLIGGFDVADLFPSWKLLHNITGVKSRLMSAQKKVDVVMQQILNEHIENKAAGKKANGEFGDEDLIDVLLRVKENVELQFPVINDHIKAVLLDIFLAGTETSSATIIWALAEMIKNPNVLAKAQSEVRQVFKGKKKYDEEDLEKLTYLNLVVKEALRLHPPAPLIGPRECREQADISGYTIPLKTRVLINAWALARDPGCWDDPESFIPERFENSPIDFTGNHFEFIPFGAGRRMCPGMSFGLANVTHPLAQLLLHFKWELPDGTNPKDLDMTETYGITATKKKDLLLVAKDLSSDEVF</sequence>
<dbReference type="STRING" id="33114.A0A2G2WHQ9"/>
<reference evidence="11" key="2">
    <citation type="journal article" date="2017" name="J. Anim. Genet.">
        <title>Multiple reference genome sequences of hot pepper reveal the massive evolution of plant disease resistance genes by retroduplication.</title>
        <authorList>
            <person name="Kim S."/>
            <person name="Park J."/>
            <person name="Yeom S.-I."/>
            <person name="Kim Y.-M."/>
            <person name="Seo E."/>
            <person name="Kim K.-T."/>
            <person name="Kim M.-S."/>
            <person name="Lee J.M."/>
            <person name="Cheong K."/>
            <person name="Shin H.-S."/>
            <person name="Kim S.-B."/>
            <person name="Han K."/>
            <person name="Lee J."/>
            <person name="Park M."/>
            <person name="Lee H.-A."/>
            <person name="Lee H.-Y."/>
            <person name="Lee Y."/>
            <person name="Oh S."/>
            <person name="Lee J.H."/>
            <person name="Choi E."/>
            <person name="Choi E."/>
            <person name="Lee S.E."/>
            <person name="Jeon J."/>
            <person name="Kim H."/>
            <person name="Choi G."/>
            <person name="Song H."/>
            <person name="Lee J."/>
            <person name="Lee S.-C."/>
            <person name="Kwon J.-K."/>
            <person name="Lee H.-Y."/>
            <person name="Koo N."/>
            <person name="Hong Y."/>
            <person name="Kim R.W."/>
            <person name="Kang W.-H."/>
            <person name="Huh J.H."/>
            <person name="Kang B.-C."/>
            <person name="Yang T.-J."/>
            <person name="Lee Y.-H."/>
            <person name="Bennetzen J.L."/>
            <person name="Choi D."/>
        </authorList>
    </citation>
    <scope>NUCLEOTIDE SEQUENCE [LARGE SCALE GENOMIC DNA]</scope>
    <source>
        <strain evidence="11">cv. PBC81</strain>
    </source>
</reference>
<keyword evidence="9" id="KW-0812">Transmembrane</keyword>
<accession>A0A2G2WHQ9</accession>
<dbReference type="EMBL" id="MLFT02000006">
    <property type="protein sequence ID" value="PHT44699.1"/>
    <property type="molecule type" value="Genomic_DNA"/>
</dbReference>
<keyword evidence="2 7" id="KW-0349">Heme</keyword>
<dbReference type="OrthoDB" id="2789670at2759"/>
<feature type="transmembrane region" description="Helical" evidence="9">
    <location>
        <begin position="6"/>
        <end position="25"/>
    </location>
</feature>
<evidence type="ECO:0000256" key="6">
    <source>
        <dbReference type="ARBA" id="ARBA00023033"/>
    </source>
</evidence>
<evidence type="ECO:0000256" key="7">
    <source>
        <dbReference type="PIRSR" id="PIRSR602401-1"/>
    </source>
</evidence>
<dbReference type="InterPro" id="IPR002401">
    <property type="entry name" value="Cyt_P450_E_grp-I"/>
</dbReference>